<dbReference type="EMBL" id="QJKC01000018">
    <property type="protein sequence ID" value="PXX42751.1"/>
    <property type="molecule type" value="Genomic_DNA"/>
</dbReference>
<proteinExistence type="predicted"/>
<organism evidence="1 2">
    <name type="scientific">Aquitalea magnusonii</name>
    <dbReference type="NCBI Taxonomy" id="332411"/>
    <lineage>
        <taxon>Bacteria</taxon>
        <taxon>Pseudomonadati</taxon>
        <taxon>Pseudomonadota</taxon>
        <taxon>Betaproteobacteria</taxon>
        <taxon>Neisseriales</taxon>
        <taxon>Chromobacteriaceae</taxon>
        <taxon>Aquitalea</taxon>
    </lineage>
</organism>
<dbReference type="Proteomes" id="UP000248395">
    <property type="component" value="Unassembled WGS sequence"/>
</dbReference>
<comment type="caution">
    <text evidence="1">The sequence shown here is derived from an EMBL/GenBank/DDBJ whole genome shotgun (WGS) entry which is preliminary data.</text>
</comment>
<sequence>MPLVIEHIDEIARRLNRDVLLIGPDRTHGAKPDSSWKSSAERKSLLAWLEEHHIDWEPCGWLSTPGVTYGYEGDIYLDLPYAPDDVRYQQLQDFVQEQDDGSTKWPGVRIYLVAVDFCRNRQRPSKTQP</sequence>
<evidence type="ECO:0000313" key="1">
    <source>
        <dbReference type="EMBL" id="PXX42751.1"/>
    </source>
</evidence>
<evidence type="ECO:0000313" key="2">
    <source>
        <dbReference type="Proteomes" id="UP000248395"/>
    </source>
</evidence>
<reference evidence="1 2" key="1">
    <citation type="submission" date="2018-05" db="EMBL/GenBank/DDBJ databases">
        <title>Genomic Encyclopedia of Type Strains, Phase IV (KMG-IV): sequencing the most valuable type-strain genomes for metagenomic binning, comparative biology and taxonomic classification.</title>
        <authorList>
            <person name="Goeker M."/>
        </authorList>
    </citation>
    <scope>NUCLEOTIDE SEQUENCE [LARGE SCALE GENOMIC DNA]</scope>
    <source>
        <strain evidence="1 2">DSM 25134</strain>
    </source>
</reference>
<protein>
    <submittedName>
        <fullName evidence="1">Uncharacterized protein</fullName>
    </submittedName>
</protein>
<keyword evidence="2" id="KW-1185">Reference proteome</keyword>
<accession>A0A318J2H8</accession>
<dbReference type="RefSeq" id="WP_059285234.1">
    <property type="nucleotide sequence ID" value="NZ_LNQU01000019.1"/>
</dbReference>
<dbReference type="OrthoDB" id="6708558at2"/>
<gene>
    <name evidence="1" type="ORF">DFR38_11831</name>
</gene>
<name>A0A318J2H8_9NEIS</name>
<dbReference type="AlphaFoldDB" id="A0A318J2H8"/>